<sequence length="236" mass="27985">MKGNIKTTLFVKIFTYIILTYTCHYKNNELTSGNYFDKRYNIDKTLNIRNKRLLSKYDFQSETRYPPSSGYLTSDASSRTLNNEEKPMLKNKKGKYYGHYIRHYGSGSGNPICVLRKGIKQIDNNIEKKVFNYLGKESEYEENNKVMNKKYKRTIFKKYDIYVFWGYVLPLFVTTTIMLLDFSLRIKNGSYIFGAFVKNLSTHTYILILFLTYVICALVFCYLGYKIEKYTRVRRT</sequence>
<evidence type="ECO:0000313" key="3">
    <source>
        <dbReference type="Proteomes" id="UP000195521"/>
    </source>
</evidence>
<dbReference type="Proteomes" id="UP000195521">
    <property type="component" value="Unassembled WGS sequence"/>
</dbReference>
<protein>
    <submittedName>
        <fullName evidence="2">Variable surface protein</fullName>
    </submittedName>
</protein>
<evidence type="ECO:0000313" key="2">
    <source>
        <dbReference type="EMBL" id="GAW83213.1"/>
    </source>
</evidence>
<dbReference type="InterPro" id="IPR022139">
    <property type="entry name" value="Fam-L/Fam-M-like_plasmodium"/>
</dbReference>
<organism evidence="2 3">
    <name type="scientific">Plasmodium gonderi</name>
    <dbReference type="NCBI Taxonomy" id="77519"/>
    <lineage>
        <taxon>Eukaryota</taxon>
        <taxon>Sar</taxon>
        <taxon>Alveolata</taxon>
        <taxon>Apicomplexa</taxon>
        <taxon>Aconoidasida</taxon>
        <taxon>Haemosporida</taxon>
        <taxon>Plasmodiidae</taxon>
        <taxon>Plasmodium</taxon>
        <taxon>Plasmodium (Plasmodium)</taxon>
    </lineage>
</organism>
<dbReference type="GeneID" id="39749956"/>
<evidence type="ECO:0000256" key="1">
    <source>
        <dbReference type="SAM" id="Phobius"/>
    </source>
</evidence>
<accession>A0A1Y1JRW4</accession>
<reference evidence="3" key="1">
    <citation type="submission" date="2017-04" db="EMBL/GenBank/DDBJ databases">
        <title>Plasmodium gonderi genome.</title>
        <authorList>
            <person name="Arisue N."/>
            <person name="Honma H."/>
            <person name="Kawai S."/>
            <person name="Tougan T."/>
            <person name="Tanabe K."/>
            <person name="Horii T."/>
        </authorList>
    </citation>
    <scope>NUCLEOTIDE SEQUENCE [LARGE SCALE GENOMIC DNA]</scope>
    <source>
        <strain evidence="3">ATCC 30045</strain>
    </source>
</reference>
<gene>
    <name evidence="2" type="ORF">PGO_140070</name>
</gene>
<keyword evidence="1" id="KW-0812">Transmembrane</keyword>
<dbReference type="RefSeq" id="XP_028545802.1">
    <property type="nucleotide sequence ID" value="XM_028690001.1"/>
</dbReference>
<feature type="transmembrane region" description="Helical" evidence="1">
    <location>
        <begin position="204"/>
        <end position="225"/>
    </location>
</feature>
<comment type="caution">
    <text evidence="2">The sequence shown here is derived from an EMBL/GenBank/DDBJ whole genome shotgun (WGS) entry which is preliminary data.</text>
</comment>
<dbReference type="OMA" id="NENSYAR"/>
<dbReference type="AlphaFoldDB" id="A0A1Y1JRW4"/>
<keyword evidence="1" id="KW-1133">Transmembrane helix</keyword>
<keyword evidence="1" id="KW-0472">Membrane</keyword>
<dbReference type="EMBL" id="BDQF01000015">
    <property type="protein sequence ID" value="GAW83213.1"/>
    <property type="molecule type" value="Genomic_DNA"/>
</dbReference>
<feature type="transmembrane region" description="Helical" evidence="1">
    <location>
        <begin position="159"/>
        <end position="184"/>
    </location>
</feature>
<dbReference type="Pfam" id="PF12420">
    <property type="entry name" value="DUF3671"/>
    <property type="match status" value="1"/>
</dbReference>
<keyword evidence="3" id="KW-1185">Reference proteome</keyword>
<proteinExistence type="predicted"/>
<name>A0A1Y1JRW4_PLAGO</name>
<dbReference type="OrthoDB" id="10669875at2759"/>